<accession>A0A4Q0Q968</accession>
<evidence type="ECO:0000256" key="6">
    <source>
        <dbReference type="SAM" id="Phobius"/>
    </source>
</evidence>
<proteinExistence type="inferred from homology"/>
<dbReference type="CDD" id="cd16914">
    <property type="entry name" value="EcfT"/>
    <property type="match status" value="1"/>
</dbReference>
<evidence type="ECO:0000256" key="4">
    <source>
        <dbReference type="ARBA" id="ARBA00022989"/>
    </source>
</evidence>
<name>A0A4Q0Q968_9BRAD</name>
<evidence type="ECO:0000313" key="7">
    <source>
        <dbReference type="EMBL" id="RXG85777.1"/>
    </source>
</evidence>
<protein>
    <submittedName>
        <fullName evidence="7">Energy-coupling factor transporter transmembrane protein EcfT</fullName>
    </submittedName>
</protein>
<feature type="transmembrane region" description="Helical" evidence="6">
    <location>
        <begin position="12"/>
        <end position="32"/>
    </location>
</feature>
<feature type="transmembrane region" description="Helical" evidence="6">
    <location>
        <begin position="64"/>
        <end position="83"/>
    </location>
</feature>
<dbReference type="RefSeq" id="WP_128932655.1">
    <property type="nucleotide sequence ID" value="NZ_CP022221.1"/>
</dbReference>
<dbReference type="AlphaFoldDB" id="A0A4Q0Q968"/>
<evidence type="ECO:0000256" key="5">
    <source>
        <dbReference type="ARBA" id="ARBA00023136"/>
    </source>
</evidence>
<keyword evidence="5 6" id="KW-0472">Membrane</keyword>
<dbReference type="InterPro" id="IPR003339">
    <property type="entry name" value="ABC/ECF_trnsptr_transmembrane"/>
</dbReference>
<comment type="caution">
    <text evidence="7">The sequence shown here is derived from an EMBL/GenBank/DDBJ whole genome shotgun (WGS) entry which is preliminary data.</text>
</comment>
<sequence>MMTDGLAPQTWLHRVPAGVKFVGLALLSVLLLPVGDWRILAGALAVIAIVYAGFGRAGMARLSLLRPLVPLLVVVGGVQAASGGWNAGAVVTMRLLAMLLLADLVSMTTTMSALMEVLAPVLRLLRPLGVNPRKMALAVALVLRFVPVLMTRWRAREEAWKARTHRRIPPRLVAAFLADILQLADRVAETLDARGFDRSAADHHSPPL</sequence>
<feature type="transmembrane region" description="Helical" evidence="6">
    <location>
        <begin position="39"/>
        <end position="58"/>
    </location>
</feature>
<dbReference type="PANTHER" id="PTHR33514:SF13">
    <property type="entry name" value="PROTEIN ABCI12, CHLOROPLASTIC"/>
    <property type="match status" value="1"/>
</dbReference>
<evidence type="ECO:0000256" key="2">
    <source>
        <dbReference type="ARBA" id="ARBA00008564"/>
    </source>
</evidence>
<comment type="similarity">
    <text evidence="2">Belongs to the CbiQ family.</text>
</comment>
<reference evidence="7 8" key="1">
    <citation type="submission" date="2018-11" db="EMBL/GenBank/DDBJ databases">
        <title>Bradyrhizobium sp. nov., isolated from effective nodules of peanut in China.</title>
        <authorList>
            <person name="Li Y."/>
        </authorList>
    </citation>
    <scope>NUCLEOTIDE SEQUENCE [LARGE SCALE GENOMIC DNA]</scope>
    <source>
        <strain evidence="7 8">CCBAU 51770</strain>
    </source>
</reference>
<dbReference type="EMBL" id="RKMK01000054">
    <property type="protein sequence ID" value="RXG85777.1"/>
    <property type="molecule type" value="Genomic_DNA"/>
</dbReference>
<evidence type="ECO:0000256" key="3">
    <source>
        <dbReference type="ARBA" id="ARBA00022692"/>
    </source>
</evidence>
<evidence type="ECO:0000256" key="1">
    <source>
        <dbReference type="ARBA" id="ARBA00004141"/>
    </source>
</evidence>
<dbReference type="GO" id="GO:0005886">
    <property type="term" value="C:plasma membrane"/>
    <property type="evidence" value="ECO:0007669"/>
    <property type="project" value="TreeGrafter"/>
</dbReference>
<organism evidence="7 8">
    <name type="scientific">Bradyrhizobium zhanjiangense</name>
    <dbReference type="NCBI Taxonomy" id="1325107"/>
    <lineage>
        <taxon>Bacteria</taxon>
        <taxon>Pseudomonadati</taxon>
        <taxon>Pseudomonadota</taxon>
        <taxon>Alphaproteobacteria</taxon>
        <taxon>Hyphomicrobiales</taxon>
        <taxon>Nitrobacteraceae</taxon>
        <taxon>Bradyrhizobium</taxon>
    </lineage>
</organism>
<evidence type="ECO:0000313" key="8">
    <source>
        <dbReference type="Proteomes" id="UP000290174"/>
    </source>
</evidence>
<gene>
    <name evidence="7" type="ORF">EAS61_35225</name>
</gene>
<feature type="transmembrane region" description="Helical" evidence="6">
    <location>
        <begin position="95"/>
        <end position="115"/>
    </location>
</feature>
<dbReference type="PANTHER" id="PTHR33514">
    <property type="entry name" value="PROTEIN ABCI12, CHLOROPLASTIC"/>
    <property type="match status" value="1"/>
</dbReference>
<dbReference type="Proteomes" id="UP000290174">
    <property type="component" value="Unassembled WGS sequence"/>
</dbReference>
<keyword evidence="3 6" id="KW-0812">Transmembrane</keyword>
<comment type="subcellular location">
    <subcellularLocation>
        <location evidence="1">Membrane</location>
        <topology evidence="1">Multi-pass membrane protein</topology>
    </subcellularLocation>
</comment>
<dbReference type="Pfam" id="PF02361">
    <property type="entry name" value="CbiQ"/>
    <property type="match status" value="1"/>
</dbReference>
<keyword evidence="4 6" id="KW-1133">Transmembrane helix</keyword>